<gene>
    <name evidence="1" type="ORF">MCOLE_v1c01850</name>
</gene>
<dbReference type="Proteomes" id="UP000232221">
    <property type="component" value="Chromosome"/>
</dbReference>
<proteinExistence type="predicted"/>
<dbReference type="AlphaFoldDB" id="A0A2K8P1U9"/>
<evidence type="ECO:0008006" key="3">
    <source>
        <dbReference type="Google" id="ProtNLM"/>
    </source>
</evidence>
<dbReference type="KEGG" id="mcol:MCOLE_v1c01850"/>
<accession>A0A2K8P1U9</accession>
<evidence type="ECO:0000313" key="2">
    <source>
        <dbReference type="Proteomes" id="UP000232221"/>
    </source>
</evidence>
<name>A0A2K8P1U9_9MOLU</name>
<reference evidence="1 2" key="1">
    <citation type="submission" date="2017-11" db="EMBL/GenBank/DDBJ databases">
        <title>Genome sequence of Mesoplasma coleopterae BARC 779 (ATCC 49583).</title>
        <authorList>
            <person name="Lo W.-S."/>
            <person name="Kuo C.-H."/>
        </authorList>
    </citation>
    <scope>NUCLEOTIDE SEQUENCE [LARGE SCALE GENOMIC DNA]</scope>
    <source>
        <strain evidence="1 2">BARC 779</strain>
    </source>
</reference>
<keyword evidence="2" id="KW-1185">Reference proteome</keyword>
<dbReference type="EMBL" id="CP024968">
    <property type="protein sequence ID" value="ATZ20699.1"/>
    <property type="molecule type" value="Genomic_DNA"/>
</dbReference>
<organism evidence="1 2">
    <name type="scientific">Mesoplasma coleopterae</name>
    <dbReference type="NCBI Taxonomy" id="324078"/>
    <lineage>
        <taxon>Bacteria</taxon>
        <taxon>Bacillati</taxon>
        <taxon>Mycoplasmatota</taxon>
        <taxon>Mollicutes</taxon>
        <taxon>Entomoplasmatales</taxon>
        <taxon>Entomoplasmataceae</taxon>
        <taxon>Mesoplasma</taxon>
    </lineage>
</organism>
<evidence type="ECO:0000313" key="1">
    <source>
        <dbReference type="EMBL" id="ATZ20699.1"/>
    </source>
</evidence>
<sequence length="75" mass="9229">MQIKKYELIAKENLNIKSITKNNRKEFSLLHEVVQELNLWRYTCSTYTSYEKDTDENVNKLIRWYLHKKTNFKRS</sequence>
<protein>
    <recommendedName>
        <fullName evidence="3">Transposase</fullName>
    </recommendedName>
</protein>